<organism evidence="1">
    <name type="scientific">freshwater metagenome</name>
    <dbReference type="NCBI Taxonomy" id="449393"/>
    <lineage>
        <taxon>unclassified sequences</taxon>
        <taxon>metagenomes</taxon>
        <taxon>ecological metagenomes</taxon>
    </lineage>
</organism>
<name>A0A6J7C3Z0_9ZZZZ</name>
<proteinExistence type="predicted"/>
<accession>A0A6J7C3Z0</accession>
<sequence>MPVVAWQCSSSGIEPTALTTAGSKVLARSTVSTPAASSSSTVSTPFQLAISAALDAKKASSCTEVSPYITVGTGLPPAATTTSETRFIVGMSKLQSNSQMLPMPCRTRSWIQRSTRQSGAKPIPPTATVLVAERFSVLGIPATMWSIAAQGSSLKVRSSTVTMPAPVESITRKPVRSRLLSAGVA</sequence>
<dbReference type="AlphaFoldDB" id="A0A6J7C3Z0"/>
<evidence type="ECO:0000313" key="1">
    <source>
        <dbReference type="EMBL" id="CAB4852370.1"/>
    </source>
</evidence>
<reference evidence="1" key="1">
    <citation type="submission" date="2020-05" db="EMBL/GenBank/DDBJ databases">
        <authorList>
            <person name="Chiriac C."/>
            <person name="Salcher M."/>
            <person name="Ghai R."/>
            <person name="Kavagutti S V."/>
        </authorList>
    </citation>
    <scope>NUCLEOTIDE SEQUENCE</scope>
</reference>
<gene>
    <name evidence="1" type="ORF">UFOPK3268_01624</name>
</gene>
<dbReference type="EMBL" id="CAFBIZ010000261">
    <property type="protein sequence ID" value="CAB4852370.1"/>
    <property type="molecule type" value="Genomic_DNA"/>
</dbReference>
<protein>
    <submittedName>
        <fullName evidence="1">Unannotated protein</fullName>
    </submittedName>
</protein>